<feature type="region of interest" description="Disordered" evidence="1">
    <location>
        <begin position="1"/>
        <end position="46"/>
    </location>
</feature>
<organism evidence="2 3">
    <name type="scientific">Lactuca saligna</name>
    <name type="common">Willowleaf lettuce</name>
    <dbReference type="NCBI Taxonomy" id="75948"/>
    <lineage>
        <taxon>Eukaryota</taxon>
        <taxon>Viridiplantae</taxon>
        <taxon>Streptophyta</taxon>
        <taxon>Embryophyta</taxon>
        <taxon>Tracheophyta</taxon>
        <taxon>Spermatophyta</taxon>
        <taxon>Magnoliopsida</taxon>
        <taxon>eudicotyledons</taxon>
        <taxon>Gunneridae</taxon>
        <taxon>Pentapetalae</taxon>
        <taxon>asterids</taxon>
        <taxon>campanulids</taxon>
        <taxon>Asterales</taxon>
        <taxon>Asteraceae</taxon>
        <taxon>Cichorioideae</taxon>
        <taxon>Cichorieae</taxon>
        <taxon>Lactucinae</taxon>
        <taxon>Lactuca</taxon>
    </lineage>
</organism>
<evidence type="ECO:0000256" key="1">
    <source>
        <dbReference type="SAM" id="MobiDB-lite"/>
    </source>
</evidence>
<evidence type="ECO:0000313" key="2">
    <source>
        <dbReference type="EMBL" id="CAI9287406.1"/>
    </source>
</evidence>
<protein>
    <submittedName>
        <fullName evidence="2">Uncharacterized protein</fullName>
    </submittedName>
</protein>
<gene>
    <name evidence="2" type="ORF">LSALG_LOCUS26769</name>
</gene>
<evidence type="ECO:0000313" key="3">
    <source>
        <dbReference type="Proteomes" id="UP001177003"/>
    </source>
</evidence>
<proteinExistence type="predicted"/>
<dbReference type="AlphaFoldDB" id="A0AA35Z7K7"/>
<keyword evidence="3" id="KW-1185">Reference proteome</keyword>
<accession>A0AA35Z7K7</accession>
<reference evidence="2" key="1">
    <citation type="submission" date="2023-04" db="EMBL/GenBank/DDBJ databases">
        <authorList>
            <person name="Vijverberg K."/>
            <person name="Xiong W."/>
            <person name="Schranz E."/>
        </authorList>
    </citation>
    <scope>NUCLEOTIDE SEQUENCE</scope>
</reference>
<dbReference type="Proteomes" id="UP001177003">
    <property type="component" value="Chromosome 5"/>
</dbReference>
<name>A0AA35Z7K7_LACSI</name>
<sequence length="104" mass="11474">MASKIMAVSGEAEKSLVRPMKPLDGGQVSVQEEHTSNRMLVSQTPFSSTTETTATYIANQWHLTVNLSHQVEIITTTMQIVATQQTEILVSQQQFVPHSSSTRT</sequence>
<dbReference type="EMBL" id="OX465081">
    <property type="protein sequence ID" value="CAI9287406.1"/>
    <property type="molecule type" value="Genomic_DNA"/>
</dbReference>